<dbReference type="eggNOG" id="COG2104">
    <property type="taxonomic scope" value="Bacteria"/>
</dbReference>
<gene>
    <name evidence="1" type="primary">thiS</name>
    <name evidence="1" type="ORF">GORHZ_055_00520</name>
</gene>
<dbReference type="InterPro" id="IPR012675">
    <property type="entry name" value="Beta-grasp_dom_sf"/>
</dbReference>
<dbReference type="EMBL" id="BAHC01000055">
    <property type="protein sequence ID" value="GAB89268.1"/>
    <property type="molecule type" value="Genomic_DNA"/>
</dbReference>
<dbReference type="NCBIfam" id="TIGR01683">
    <property type="entry name" value="thiS"/>
    <property type="match status" value="1"/>
</dbReference>
<dbReference type="SUPFAM" id="SSF54285">
    <property type="entry name" value="MoaD/ThiS"/>
    <property type="match status" value="1"/>
</dbReference>
<evidence type="ECO:0000313" key="2">
    <source>
        <dbReference type="Proteomes" id="UP000008363"/>
    </source>
</evidence>
<dbReference type="InterPro" id="IPR010035">
    <property type="entry name" value="Thi_S"/>
</dbReference>
<dbReference type="AlphaFoldDB" id="K6V0B9"/>
<accession>K6V0B9</accession>
<dbReference type="CDD" id="cd00565">
    <property type="entry name" value="Ubl_ThiS"/>
    <property type="match status" value="1"/>
</dbReference>
<dbReference type="Pfam" id="PF02597">
    <property type="entry name" value="ThiS"/>
    <property type="match status" value="1"/>
</dbReference>
<protein>
    <submittedName>
        <fullName evidence="1">Putative thiamine biosynthesis protein ThiS</fullName>
    </submittedName>
</protein>
<evidence type="ECO:0000313" key="1">
    <source>
        <dbReference type="EMBL" id="GAB89268.1"/>
    </source>
</evidence>
<dbReference type="PANTHER" id="PTHR34472:SF1">
    <property type="entry name" value="SULFUR CARRIER PROTEIN THIS"/>
    <property type="match status" value="1"/>
</dbReference>
<organism evidence="1 2">
    <name type="scientific">Gordonia rhizosphera NBRC 16068</name>
    <dbReference type="NCBI Taxonomy" id="1108045"/>
    <lineage>
        <taxon>Bacteria</taxon>
        <taxon>Bacillati</taxon>
        <taxon>Actinomycetota</taxon>
        <taxon>Actinomycetes</taxon>
        <taxon>Mycobacteriales</taxon>
        <taxon>Gordoniaceae</taxon>
        <taxon>Gordonia</taxon>
    </lineage>
</organism>
<comment type="caution">
    <text evidence="1">The sequence shown here is derived from an EMBL/GenBank/DDBJ whole genome shotgun (WGS) entry which is preliminary data.</text>
</comment>
<dbReference type="STRING" id="1108045.GORHZ_055_00520"/>
<dbReference type="InterPro" id="IPR016155">
    <property type="entry name" value="Mopterin_synth/thiamin_S_b"/>
</dbReference>
<sequence>MMSVIVNGEHTRLAPESSVGDLVAVLELPDRGIAVAVDGEVVPRGRWDRLLHNDARIEIVTAVQGG</sequence>
<dbReference type="Proteomes" id="UP000008363">
    <property type="component" value="Unassembled WGS sequence"/>
</dbReference>
<dbReference type="PANTHER" id="PTHR34472">
    <property type="entry name" value="SULFUR CARRIER PROTEIN THIS"/>
    <property type="match status" value="1"/>
</dbReference>
<dbReference type="Gene3D" id="3.10.20.30">
    <property type="match status" value="1"/>
</dbReference>
<keyword evidence="2" id="KW-1185">Reference proteome</keyword>
<dbReference type="InterPro" id="IPR003749">
    <property type="entry name" value="ThiS/MoaD-like"/>
</dbReference>
<proteinExistence type="predicted"/>
<name>K6V0B9_9ACTN</name>
<reference evidence="1 2" key="1">
    <citation type="submission" date="2012-08" db="EMBL/GenBank/DDBJ databases">
        <title>Whole genome shotgun sequence of Gordonia rhizosphera NBRC 16068.</title>
        <authorList>
            <person name="Takarada H."/>
            <person name="Isaki S."/>
            <person name="Hosoyama A."/>
            <person name="Tsuchikane K."/>
            <person name="Katsumata H."/>
            <person name="Baba S."/>
            <person name="Ohji S."/>
            <person name="Yamazaki S."/>
            <person name="Fujita N."/>
        </authorList>
    </citation>
    <scope>NUCLEOTIDE SEQUENCE [LARGE SCALE GENOMIC DNA]</scope>
    <source>
        <strain evidence="1 2">NBRC 16068</strain>
    </source>
</reference>